<dbReference type="Gene3D" id="3.90.1520.10">
    <property type="entry name" value="H-NOX domain"/>
    <property type="match status" value="1"/>
</dbReference>
<dbReference type="PANTHER" id="PTHR45655:SF13">
    <property type="entry name" value="SOLUBLE GUANYLATE CYCLASE GCY-32-RELATED"/>
    <property type="match status" value="1"/>
</dbReference>
<evidence type="ECO:0000259" key="9">
    <source>
        <dbReference type="PROSITE" id="PS50125"/>
    </source>
</evidence>
<evidence type="ECO:0000256" key="1">
    <source>
        <dbReference type="ARBA" id="ARBA00004496"/>
    </source>
</evidence>
<evidence type="ECO:0000256" key="3">
    <source>
        <dbReference type="ARBA" id="ARBA00022490"/>
    </source>
</evidence>
<dbReference type="InterPro" id="IPR038158">
    <property type="entry name" value="H-NOX_domain_sf"/>
</dbReference>
<dbReference type="GO" id="GO:0020037">
    <property type="term" value="F:heme binding"/>
    <property type="evidence" value="ECO:0007669"/>
    <property type="project" value="InterPro"/>
</dbReference>
<dbReference type="Pfam" id="PF07701">
    <property type="entry name" value="HNOBA"/>
    <property type="match status" value="1"/>
</dbReference>
<gene>
    <name evidence="10" type="ORF">MGAL_10B080242</name>
</gene>
<reference evidence="10" key="1">
    <citation type="submission" date="2018-11" db="EMBL/GenBank/DDBJ databases">
        <authorList>
            <person name="Alioto T."/>
            <person name="Alioto T."/>
        </authorList>
    </citation>
    <scope>NUCLEOTIDE SEQUENCE</scope>
</reference>
<dbReference type="InterPro" id="IPR011645">
    <property type="entry name" value="HNOB_dom_associated"/>
</dbReference>
<dbReference type="SUPFAM" id="SSF111126">
    <property type="entry name" value="Ligand-binding domain in the NO signalling and Golgi transport"/>
    <property type="match status" value="1"/>
</dbReference>
<dbReference type="Gene3D" id="3.30.450.260">
    <property type="entry name" value="Haem NO binding associated domain"/>
    <property type="match status" value="1"/>
</dbReference>
<dbReference type="SUPFAM" id="SSF55073">
    <property type="entry name" value="Nucleotide cyclase"/>
    <property type="match status" value="1"/>
</dbReference>
<dbReference type="Gene3D" id="6.10.250.780">
    <property type="match status" value="1"/>
</dbReference>
<comment type="caution">
    <text evidence="10">The sequence shown here is derived from an EMBL/GenBank/DDBJ whole genome shotgun (WGS) entry which is preliminary data.</text>
</comment>
<evidence type="ECO:0000256" key="7">
    <source>
        <dbReference type="ARBA" id="ARBA00023293"/>
    </source>
</evidence>
<dbReference type="InterPro" id="IPR011644">
    <property type="entry name" value="Heme_NO-bd"/>
</dbReference>
<dbReference type="GO" id="GO:0070482">
    <property type="term" value="P:response to oxygen levels"/>
    <property type="evidence" value="ECO:0007669"/>
    <property type="project" value="TreeGrafter"/>
</dbReference>
<sequence>MKCGAFFPKRIDYLEDLEIVQCDVLKGEKHLESFCFPVFLASNYLIIFQYGQIHLPIKDMVLDKFGGKAWKEILIVSGLDDDTDFLVFQSYPDEKTFALLRAVSSVSGTPYDTVLEEFGEYFVQYCFRHGYDQLLRTLGKDFISFIQNLDTLHSYLARTYTQLRFPSFRCERRNAESVNLHYLTERTGLHPLVIGLAKAVSRDIYNQTAEMEVESISTHESDTGSEREHVVFIVQFKDLAENEKVVTKYDKQQLPSTSVLSVSHICTALPYHIVFDEDLQIKQYGNMISKLLQTYLPPNTCMTSIFSIMHPPMKFLVENIRMFSNSVFYLSLKKTDRTDNPLILRGEMMWLAEIKHMIYICSPRLTSLSELTKLNMYLSDIPLYDVTRELILLNQQRIAEIDIAKKLDETTAELKKTSRLLEEEKQRTDALLYQMLPQKVANDLKNGITIAAEKFEVVTILFSDIVTFTSIASECSPMEVVTMLNNLYAKFDEKTNEHDVYKVETIGDAYMIVNGCPDIKEIHVQAVANFAMDMVEEAAKVKSPATGLSLQIRVGFHSGPVVAGVVGVKMPRYCLFGDTVNTASRMESHGVPGRIHVSPLAYSLLINEDYIFRDRGRIEVKGKGLLNTYFLIGRHDDFMEEPADTYCSLPVIGKNGAEIEVIEEEELTKSHASGQDVTILVDDAETSEEKNNFSKKYGNTRTISETCTVL</sequence>
<protein>
    <recommendedName>
        <fullName evidence="2">guanylate cyclase</fullName>
        <ecNumber evidence="2">4.6.1.2</ecNumber>
    </recommendedName>
</protein>
<dbReference type="GO" id="GO:0004383">
    <property type="term" value="F:guanylate cyclase activity"/>
    <property type="evidence" value="ECO:0007669"/>
    <property type="project" value="UniProtKB-EC"/>
</dbReference>
<dbReference type="InterPro" id="IPR029787">
    <property type="entry name" value="Nucleotide_cyclase"/>
</dbReference>
<dbReference type="Pfam" id="PF07700">
    <property type="entry name" value="HNOB"/>
    <property type="match status" value="1"/>
</dbReference>
<keyword evidence="4" id="KW-0547">Nucleotide-binding</keyword>
<dbReference type="PROSITE" id="PS00452">
    <property type="entry name" value="GUANYLATE_CYCLASE_1"/>
    <property type="match status" value="1"/>
</dbReference>
<evidence type="ECO:0000256" key="5">
    <source>
        <dbReference type="ARBA" id="ARBA00023134"/>
    </source>
</evidence>
<comment type="subcellular location">
    <subcellularLocation>
        <location evidence="1">Cytoplasm</location>
    </subcellularLocation>
</comment>
<dbReference type="FunFam" id="3.30.450.260:FF:000002">
    <property type="entry name" value="guanylate cyclase soluble subunit alpha-2"/>
    <property type="match status" value="1"/>
</dbReference>
<dbReference type="PROSITE" id="PS50125">
    <property type="entry name" value="GUANYLATE_CYCLASE_2"/>
    <property type="match status" value="1"/>
</dbReference>
<dbReference type="InterPro" id="IPR018297">
    <property type="entry name" value="A/G_cyclase_CS"/>
</dbReference>
<dbReference type="AlphaFoldDB" id="A0A8B6EBQ5"/>
<dbReference type="OrthoDB" id="6127067at2759"/>
<evidence type="ECO:0000256" key="8">
    <source>
        <dbReference type="RuleBase" id="RU000405"/>
    </source>
</evidence>
<evidence type="ECO:0000256" key="4">
    <source>
        <dbReference type="ARBA" id="ARBA00022741"/>
    </source>
</evidence>
<organism evidence="10 11">
    <name type="scientific">Mytilus galloprovincialis</name>
    <name type="common">Mediterranean mussel</name>
    <dbReference type="NCBI Taxonomy" id="29158"/>
    <lineage>
        <taxon>Eukaryota</taxon>
        <taxon>Metazoa</taxon>
        <taxon>Spiralia</taxon>
        <taxon>Lophotrochozoa</taxon>
        <taxon>Mollusca</taxon>
        <taxon>Bivalvia</taxon>
        <taxon>Autobranchia</taxon>
        <taxon>Pteriomorphia</taxon>
        <taxon>Mytilida</taxon>
        <taxon>Mytiloidea</taxon>
        <taxon>Mytilidae</taxon>
        <taxon>Mytilinae</taxon>
        <taxon>Mytilus</taxon>
    </lineage>
</organism>
<dbReference type="Proteomes" id="UP000596742">
    <property type="component" value="Unassembled WGS sequence"/>
</dbReference>
<dbReference type="SMART" id="SM00044">
    <property type="entry name" value="CYCc"/>
    <property type="match status" value="1"/>
</dbReference>
<dbReference type="PANTHER" id="PTHR45655">
    <property type="entry name" value="GUANYLATE CYCLASE SOLUBLE SUBUNIT BETA-2"/>
    <property type="match status" value="1"/>
</dbReference>
<proteinExistence type="inferred from homology"/>
<dbReference type="GO" id="GO:0019934">
    <property type="term" value="P:cGMP-mediated signaling"/>
    <property type="evidence" value="ECO:0007669"/>
    <property type="project" value="TreeGrafter"/>
</dbReference>
<dbReference type="EMBL" id="UYJE01004887">
    <property type="protein sequence ID" value="VDI32179.1"/>
    <property type="molecule type" value="Genomic_DNA"/>
</dbReference>
<keyword evidence="6 8" id="KW-0456">Lyase</keyword>
<dbReference type="FunFam" id="3.30.70.1230:FF:000007">
    <property type="entry name" value="Guanylate cyclase soluble subunit alpha-3"/>
    <property type="match status" value="1"/>
</dbReference>
<dbReference type="GO" id="GO:0008074">
    <property type="term" value="C:guanylate cyclase complex, soluble"/>
    <property type="evidence" value="ECO:0007669"/>
    <property type="project" value="TreeGrafter"/>
</dbReference>
<keyword evidence="3" id="KW-0963">Cytoplasm</keyword>
<feature type="domain" description="Guanylate cyclase" evidence="9">
    <location>
        <begin position="459"/>
        <end position="587"/>
    </location>
</feature>
<keyword evidence="5" id="KW-0342">GTP-binding</keyword>
<evidence type="ECO:0000313" key="11">
    <source>
        <dbReference type="Proteomes" id="UP000596742"/>
    </source>
</evidence>
<dbReference type="InterPro" id="IPR001054">
    <property type="entry name" value="A/G_cyclase"/>
</dbReference>
<dbReference type="CDD" id="cd07302">
    <property type="entry name" value="CHD"/>
    <property type="match status" value="1"/>
</dbReference>
<accession>A0A8B6EBQ5</accession>
<dbReference type="InterPro" id="IPR024096">
    <property type="entry name" value="NO_sig/Golgi_transp_ligand-bd"/>
</dbReference>
<evidence type="ECO:0000313" key="10">
    <source>
        <dbReference type="EMBL" id="VDI32179.1"/>
    </source>
</evidence>
<keyword evidence="11" id="KW-1185">Reference proteome</keyword>
<dbReference type="Gene3D" id="3.30.70.1230">
    <property type="entry name" value="Nucleotide cyclase"/>
    <property type="match status" value="1"/>
</dbReference>
<comment type="similarity">
    <text evidence="8">Belongs to the adenylyl cyclase class-4/guanylyl cyclase family.</text>
</comment>
<evidence type="ECO:0000256" key="6">
    <source>
        <dbReference type="ARBA" id="ARBA00023239"/>
    </source>
</evidence>
<evidence type="ECO:0000256" key="2">
    <source>
        <dbReference type="ARBA" id="ARBA00012202"/>
    </source>
</evidence>
<dbReference type="InterPro" id="IPR042463">
    <property type="entry name" value="HNOB_dom_associated_sf"/>
</dbReference>
<keyword evidence="7" id="KW-0141">cGMP biosynthesis</keyword>
<dbReference type="GO" id="GO:0005525">
    <property type="term" value="F:GTP binding"/>
    <property type="evidence" value="ECO:0007669"/>
    <property type="project" value="UniProtKB-KW"/>
</dbReference>
<name>A0A8B6EBQ5_MYTGA</name>
<dbReference type="Pfam" id="PF00211">
    <property type="entry name" value="Guanylate_cyc"/>
    <property type="match status" value="1"/>
</dbReference>
<dbReference type="EC" id="4.6.1.2" evidence="2"/>